<dbReference type="Proteomes" id="UP001626550">
    <property type="component" value="Unassembled WGS sequence"/>
</dbReference>
<proteinExistence type="predicted"/>
<sequence>KALEYGYETNTDGSLFLDRFKSWRKEHRLFGCVVSLRESSLPAAIDWHYLEEVEVQSDIAFGTLSLNELDQVTTVEVGFRTVFHEDHPDMEKCIAAKFSECRTYNKVIDKIHGILAPMMMIHAVHDPVRNTARGRSSEITTKRFILDKLNAYMNVFCEEKNCRYLIETDPSFIHATNEEREVLSDILAKLRCTDVNAFIVYNNIKSKSSDLICESFNKYDKLFTGPYKLINNLRERTGLIGDFHIRDSYLIHFPIFYRNITISVKFDNPDVSLLGQSNRKI</sequence>
<dbReference type="AlphaFoldDB" id="A0ABD2PYH2"/>
<keyword evidence="2" id="KW-1185">Reference proteome</keyword>
<accession>A0ABD2PYH2</accession>
<evidence type="ECO:0000313" key="1">
    <source>
        <dbReference type="EMBL" id="KAL3312480.1"/>
    </source>
</evidence>
<comment type="caution">
    <text evidence="1">The sequence shown here is derived from an EMBL/GenBank/DDBJ whole genome shotgun (WGS) entry which is preliminary data.</text>
</comment>
<evidence type="ECO:0000313" key="2">
    <source>
        <dbReference type="Proteomes" id="UP001626550"/>
    </source>
</evidence>
<organism evidence="1 2">
    <name type="scientific">Cichlidogyrus casuarinus</name>
    <dbReference type="NCBI Taxonomy" id="1844966"/>
    <lineage>
        <taxon>Eukaryota</taxon>
        <taxon>Metazoa</taxon>
        <taxon>Spiralia</taxon>
        <taxon>Lophotrochozoa</taxon>
        <taxon>Platyhelminthes</taxon>
        <taxon>Monogenea</taxon>
        <taxon>Monopisthocotylea</taxon>
        <taxon>Dactylogyridea</taxon>
        <taxon>Ancyrocephalidae</taxon>
        <taxon>Cichlidogyrus</taxon>
    </lineage>
</organism>
<protein>
    <submittedName>
        <fullName evidence="1">Uncharacterized protein</fullName>
    </submittedName>
</protein>
<dbReference type="EMBL" id="JBJKFK010001682">
    <property type="protein sequence ID" value="KAL3312480.1"/>
    <property type="molecule type" value="Genomic_DNA"/>
</dbReference>
<gene>
    <name evidence="1" type="ORF">Ciccas_008931</name>
</gene>
<name>A0ABD2PYH2_9PLAT</name>
<reference evidence="1 2" key="1">
    <citation type="submission" date="2024-11" db="EMBL/GenBank/DDBJ databases">
        <title>Adaptive evolution of stress response genes in parasites aligns with host niche diversity.</title>
        <authorList>
            <person name="Hahn C."/>
            <person name="Resl P."/>
        </authorList>
    </citation>
    <scope>NUCLEOTIDE SEQUENCE [LARGE SCALE GENOMIC DNA]</scope>
    <source>
        <strain evidence="1">EGGRZ-B1_66</strain>
        <tissue evidence="1">Body</tissue>
    </source>
</reference>
<feature type="non-terminal residue" evidence="1">
    <location>
        <position position="1"/>
    </location>
</feature>